<dbReference type="EMBL" id="VAJM01000016">
    <property type="protein sequence ID" value="TLM88809.1"/>
    <property type="molecule type" value="Genomic_DNA"/>
</dbReference>
<protein>
    <submittedName>
        <fullName evidence="2">Uncharacterized protein</fullName>
    </submittedName>
</protein>
<proteinExistence type="predicted"/>
<dbReference type="OrthoDB" id="8853312at2"/>
<evidence type="ECO:0000313" key="3">
    <source>
        <dbReference type="Proteomes" id="UP000305517"/>
    </source>
</evidence>
<evidence type="ECO:0000313" key="2">
    <source>
        <dbReference type="EMBL" id="TLM88809.1"/>
    </source>
</evidence>
<feature type="compositionally biased region" description="Basic and acidic residues" evidence="1">
    <location>
        <begin position="139"/>
        <end position="151"/>
    </location>
</feature>
<dbReference type="Proteomes" id="UP000305517">
    <property type="component" value="Unassembled WGS sequence"/>
</dbReference>
<keyword evidence="3" id="KW-1185">Reference proteome</keyword>
<name>A0A5R8WIU9_9BACT</name>
<dbReference type="AlphaFoldDB" id="A0A5R8WIU9"/>
<sequence>MFKPTVVTDRAQLPASLSWSNPLPVPAVGAQVTVLINNLGPATVRGYLQQDGFLGVWVQVHNPPAWMVQQTRGDAHGAAFGREIELSTTPPETDEEDDGPYIAPDPFDRHDEVPLDAEQDDEENDSDHRGEYGPYEDVGDGRDYYDIEYDR</sequence>
<gene>
    <name evidence="2" type="ORF">FDY95_23530</name>
</gene>
<evidence type="ECO:0000256" key="1">
    <source>
        <dbReference type="SAM" id="MobiDB-lite"/>
    </source>
</evidence>
<reference evidence="2 3" key="1">
    <citation type="submission" date="2019-05" db="EMBL/GenBank/DDBJ databases">
        <title>Hymenobacter edaphi sp. nov., isolated from abandoned arsenic-contaminated farmland soil.</title>
        <authorList>
            <person name="Nie L."/>
        </authorList>
    </citation>
    <scope>NUCLEOTIDE SEQUENCE [LARGE SCALE GENOMIC DNA]</scope>
    <source>
        <strain evidence="2 3">1-3-3-8</strain>
    </source>
</reference>
<feature type="compositionally biased region" description="Acidic residues" evidence="1">
    <location>
        <begin position="114"/>
        <end position="125"/>
    </location>
</feature>
<organism evidence="2 3">
    <name type="scientific">Hymenobacter jeollabukensis</name>
    <dbReference type="NCBI Taxonomy" id="2025313"/>
    <lineage>
        <taxon>Bacteria</taxon>
        <taxon>Pseudomonadati</taxon>
        <taxon>Bacteroidota</taxon>
        <taxon>Cytophagia</taxon>
        <taxon>Cytophagales</taxon>
        <taxon>Hymenobacteraceae</taxon>
        <taxon>Hymenobacter</taxon>
    </lineage>
</organism>
<dbReference type="RefSeq" id="WP_138081738.1">
    <property type="nucleotide sequence ID" value="NZ_VAJM01000016.1"/>
</dbReference>
<comment type="caution">
    <text evidence="2">The sequence shown here is derived from an EMBL/GenBank/DDBJ whole genome shotgun (WGS) entry which is preliminary data.</text>
</comment>
<accession>A0A5R8WIU9</accession>
<feature type="region of interest" description="Disordered" evidence="1">
    <location>
        <begin position="77"/>
        <end position="151"/>
    </location>
</feature>